<proteinExistence type="predicted"/>
<name>A0ABU9DRL8_9BACL</name>
<protein>
    <submittedName>
        <fullName evidence="1">Uncharacterized protein</fullName>
    </submittedName>
</protein>
<keyword evidence="2" id="KW-1185">Reference proteome</keyword>
<comment type="caution">
    <text evidence="1">The sequence shown here is derived from an EMBL/GenBank/DDBJ whole genome shotgun (WGS) entry which is preliminary data.</text>
</comment>
<reference evidence="1 2" key="1">
    <citation type="submission" date="2024-04" db="EMBL/GenBank/DDBJ databases">
        <title>draft genome sequnece of Paenibacillus filicis.</title>
        <authorList>
            <person name="Kim D.-U."/>
        </authorList>
    </citation>
    <scope>NUCLEOTIDE SEQUENCE [LARGE SCALE GENOMIC DNA]</scope>
    <source>
        <strain evidence="1 2">KACC14197</strain>
    </source>
</reference>
<accession>A0ABU9DRL8</accession>
<gene>
    <name evidence="1" type="ORF">WMW72_23325</name>
</gene>
<sequence>MAHWDGERMSEAEREELEQDYFSADKSAGLLRISNFGCGVSINLVVKGLSYGEIWVDDRASDGGIYPDHDLGNTERFTFLTWYEAWLDRSLEEMRKGMA</sequence>
<evidence type="ECO:0000313" key="1">
    <source>
        <dbReference type="EMBL" id="MEK8130842.1"/>
    </source>
</evidence>
<evidence type="ECO:0000313" key="2">
    <source>
        <dbReference type="Proteomes" id="UP001469365"/>
    </source>
</evidence>
<dbReference type="RefSeq" id="WP_341417984.1">
    <property type="nucleotide sequence ID" value="NZ_JBBPCC010000017.1"/>
</dbReference>
<dbReference type="Proteomes" id="UP001469365">
    <property type="component" value="Unassembled WGS sequence"/>
</dbReference>
<organism evidence="1 2">
    <name type="scientific">Paenibacillus filicis</name>
    <dbReference type="NCBI Taxonomy" id="669464"/>
    <lineage>
        <taxon>Bacteria</taxon>
        <taxon>Bacillati</taxon>
        <taxon>Bacillota</taxon>
        <taxon>Bacilli</taxon>
        <taxon>Bacillales</taxon>
        <taxon>Paenibacillaceae</taxon>
        <taxon>Paenibacillus</taxon>
    </lineage>
</organism>
<dbReference type="EMBL" id="JBBPCC010000017">
    <property type="protein sequence ID" value="MEK8130842.1"/>
    <property type="molecule type" value="Genomic_DNA"/>
</dbReference>